<feature type="compositionally biased region" description="Basic residues" evidence="1">
    <location>
        <begin position="337"/>
        <end position="346"/>
    </location>
</feature>
<protein>
    <recommendedName>
        <fullName evidence="5">4Fe-4S ferredoxin-type domain-containing protein</fullName>
    </recommendedName>
</protein>
<evidence type="ECO:0000256" key="1">
    <source>
        <dbReference type="SAM" id="MobiDB-lite"/>
    </source>
</evidence>
<evidence type="ECO:0000313" key="4">
    <source>
        <dbReference type="EMBL" id="CAE0631626.1"/>
    </source>
</evidence>
<evidence type="ECO:0000313" key="3">
    <source>
        <dbReference type="EMBL" id="CAE0631625.1"/>
    </source>
</evidence>
<name>A0A6V1QAL3_HETAK</name>
<sequence length="361" mass="39230">MEGVLCTCVLLASLFSVAKGFVVPNGGGPSKLPAFRSTGSSQPSSAVVVHGSGGGDGSDWDAPSEWEKDPASGESQWASAEWEEESTPVAAAAVPLDEEAAIAALTKGEAEDLDKAERTERQVRAMLERGATPEAVRAYTGVDVAAPEEANALLDDFQRLTTRGRVAFGQVVEEIDYTQFLSHQHVEVDAATKEPLYQERFVYVDEYTCIGCTNCAAVAQNTFFMEEEFGRARVFLQNGDDDETVQIAVETCPVDCIHFVPWPELQKLELERAGMTEINFKARLVGGDGARISKNGGGMQNISGNNAFRCANCPTLGCANCPMYGVGENPNFIEKQKKKKALRRKKLAEEQKKQSSQRFDI</sequence>
<feature type="region of interest" description="Disordered" evidence="1">
    <location>
        <begin position="33"/>
        <end position="81"/>
    </location>
</feature>
<feature type="compositionally biased region" description="Basic and acidic residues" evidence="1">
    <location>
        <begin position="347"/>
        <end position="361"/>
    </location>
</feature>
<dbReference type="AlphaFoldDB" id="A0A6V1QAL3"/>
<feature type="region of interest" description="Disordered" evidence="1">
    <location>
        <begin position="337"/>
        <end position="361"/>
    </location>
</feature>
<organism evidence="4">
    <name type="scientific">Heterosigma akashiwo</name>
    <name type="common">Chromophytic alga</name>
    <name type="synonym">Heterosigma carterae</name>
    <dbReference type="NCBI Taxonomy" id="2829"/>
    <lineage>
        <taxon>Eukaryota</taxon>
        <taxon>Sar</taxon>
        <taxon>Stramenopiles</taxon>
        <taxon>Ochrophyta</taxon>
        <taxon>Raphidophyceae</taxon>
        <taxon>Chattonellales</taxon>
        <taxon>Chattonellaceae</taxon>
        <taxon>Heterosigma</taxon>
    </lineage>
</organism>
<dbReference type="PANTHER" id="PTHR44579:SF2">
    <property type="entry name" value="OS01G0730500 PROTEIN"/>
    <property type="match status" value="1"/>
</dbReference>
<gene>
    <name evidence="3" type="ORF">HAKA00212_LOCUS10330</name>
    <name evidence="4" type="ORF">HAKA00212_LOCUS10331</name>
</gene>
<dbReference type="PANTHER" id="PTHR44579">
    <property type="entry name" value="OS01G0730500 PROTEIN"/>
    <property type="match status" value="1"/>
</dbReference>
<evidence type="ECO:0000256" key="2">
    <source>
        <dbReference type="SAM" id="SignalP"/>
    </source>
</evidence>
<reference evidence="4" key="1">
    <citation type="submission" date="2021-01" db="EMBL/GenBank/DDBJ databases">
        <authorList>
            <person name="Corre E."/>
            <person name="Pelletier E."/>
            <person name="Niang G."/>
            <person name="Scheremetjew M."/>
            <person name="Finn R."/>
            <person name="Kale V."/>
            <person name="Holt S."/>
            <person name="Cochrane G."/>
            <person name="Meng A."/>
            <person name="Brown T."/>
            <person name="Cohen L."/>
        </authorList>
    </citation>
    <scope>NUCLEOTIDE SEQUENCE</scope>
    <source>
        <strain evidence="4">CCMP3107</strain>
    </source>
</reference>
<dbReference type="SUPFAM" id="SSF54862">
    <property type="entry name" value="4Fe-4S ferredoxins"/>
    <property type="match status" value="1"/>
</dbReference>
<feature type="signal peptide" evidence="2">
    <location>
        <begin position="1"/>
        <end position="20"/>
    </location>
</feature>
<keyword evidence="2" id="KW-0732">Signal</keyword>
<accession>A0A6V1QAL3</accession>
<dbReference type="EMBL" id="HBIU01022133">
    <property type="protein sequence ID" value="CAE0631626.1"/>
    <property type="molecule type" value="Transcribed_RNA"/>
</dbReference>
<dbReference type="Gene3D" id="3.30.70.20">
    <property type="match status" value="1"/>
</dbReference>
<evidence type="ECO:0008006" key="5">
    <source>
        <dbReference type="Google" id="ProtNLM"/>
    </source>
</evidence>
<dbReference type="Pfam" id="PF13370">
    <property type="entry name" value="Fer4_13"/>
    <property type="match status" value="1"/>
</dbReference>
<proteinExistence type="predicted"/>
<feature type="chain" id="PRO_5036192490" description="4Fe-4S ferredoxin-type domain-containing protein" evidence="2">
    <location>
        <begin position="21"/>
        <end position="361"/>
    </location>
</feature>
<dbReference type="EMBL" id="HBIU01022132">
    <property type="protein sequence ID" value="CAE0631625.1"/>
    <property type="molecule type" value="Transcribed_RNA"/>
</dbReference>